<evidence type="ECO:0000259" key="4">
    <source>
        <dbReference type="PROSITE" id="PS01358"/>
    </source>
</evidence>
<accession>A0A918JR40</accession>
<keyword evidence="2" id="KW-0863">Zinc-finger</keyword>
<reference evidence="5" key="2">
    <citation type="submission" date="2020-09" db="EMBL/GenBank/DDBJ databases">
        <authorList>
            <person name="Sun Q."/>
            <person name="Kim S."/>
        </authorList>
    </citation>
    <scope>NUCLEOTIDE SEQUENCE</scope>
    <source>
        <strain evidence="5">KCTC 22164</strain>
    </source>
</reference>
<keyword evidence="6" id="KW-1185">Reference proteome</keyword>
<reference evidence="5" key="1">
    <citation type="journal article" date="2014" name="Int. J. Syst. Evol. Microbiol.">
        <title>Complete genome sequence of Corynebacterium casei LMG S-19264T (=DSM 44701T), isolated from a smear-ripened cheese.</title>
        <authorList>
            <consortium name="US DOE Joint Genome Institute (JGI-PGF)"/>
            <person name="Walter F."/>
            <person name="Albersmeier A."/>
            <person name="Kalinowski J."/>
            <person name="Ruckert C."/>
        </authorList>
    </citation>
    <scope>NUCLEOTIDE SEQUENCE</scope>
    <source>
        <strain evidence="5">KCTC 22164</strain>
    </source>
</reference>
<dbReference type="RefSeq" id="WP_189408024.1">
    <property type="nucleotide sequence ID" value="NZ_BMXP01000010.1"/>
</dbReference>
<dbReference type="InterPro" id="IPR001876">
    <property type="entry name" value="Znf_RanBP2"/>
</dbReference>
<evidence type="ECO:0000256" key="1">
    <source>
        <dbReference type="ARBA" id="ARBA00022723"/>
    </source>
</evidence>
<dbReference type="Proteomes" id="UP000631300">
    <property type="component" value="Unassembled WGS sequence"/>
</dbReference>
<organism evidence="5 6">
    <name type="scientific">Alteromonas halophila</name>
    <dbReference type="NCBI Taxonomy" id="516698"/>
    <lineage>
        <taxon>Bacteria</taxon>
        <taxon>Pseudomonadati</taxon>
        <taxon>Pseudomonadota</taxon>
        <taxon>Gammaproteobacteria</taxon>
        <taxon>Alteromonadales</taxon>
        <taxon>Alteromonadaceae</taxon>
        <taxon>Alteromonas/Salinimonas group</taxon>
        <taxon>Alteromonas</taxon>
    </lineage>
</organism>
<comment type="caution">
    <text evidence="5">The sequence shown here is derived from an EMBL/GenBank/DDBJ whole genome shotgun (WGS) entry which is preliminary data.</text>
</comment>
<evidence type="ECO:0000313" key="5">
    <source>
        <dbReference type="EMBL" id="GGW94427.1"/>
    </source>
</evidence>
<evidence type="ECO:0000256" key="2">
    <source>
        <dbReference type="ARBA" id="ARBA00022771"/>
    </source>
</evidence>
<dbReference type="AlphaFoldDB" id="A0A918JR40"/>
<gene>
    <name evidence="5" type="ORF">GCM10007391_30930</name>
</gene>
<evidence type="ECO:0000256" key="3">
    <source>
        <dbReference type="ARBA" id="ARBA00022833"/>
    </source>
</evidence>
<dbReference type="EMBL" id="BMXP01000010">
    <property type="protein sequence ID" value="GGW94427.1"/>
    <property type="molecule type" value="Genomic_DNA"/>
</dbReference>
<sequence>MKQLFVSAEPFMMQSLRSALDAAGVPYMMKNEYAGGALGELPWQDTQQELWLVDESWGKTAQRVLSHWQAEHDGSTSGDWCCHCCGEENGGAFERCWACGANASPSVV</sequence>
<feature type="domain" description="RanBP2-type" evidence="4">
    <location>
        <begin position="80"/>
        <end position="99"/>
    </location>
</feature>
<keyword evidence="3" id="KW-0862">Zinc</keyword>
<dbReference type="InterPro" id="IPR018551">
    <property type="entry name" value="DUF2007"/>
</dbReference>
<proteinExistence type="predicted"/>
<dbReference type="Pfam" id="PF09413">
    <property type="entry name" value="DUF2007"/>
    <property type="match status" value="1"/>
</dbReference>
<name>A0A918JR40_9ALTE</name>
<evidence type="ECO:0000313" key="6">
    <source>
        <dbReference type="Proteomes" id="UP000631300"/>
    </source>
</evidence>
<protein>
    <recommendedName>
        <fullName evidence="4">RanBP2-type domain-containing protein</fullName>
    </recommendedName>
</protein>
<dbReference type="GO" id="GO:0008270">
    <property type="term" value="F:zinc ion binding"/>
    <property type="evidence" value="ECO:0007669"/>
    <property type="project" value="UniProtKB-KW"/>
</dbReference>
<dbReference type="PROSITE" id="PS01358">
    <property type="entry name" value="ZF_RANBP2_1"/>
    <property type="match status" value="1"/>
</dbReference>
<keyword evidence="1" id="KW-0479">Metal-binding</keyword>